<gene>
    <name evidence="1" type="ORF">H9X81_06985</name>
</gene>
<proteinExistence type="predicted"/>
<comment type="caution">
    <text evidence="1">The sequence shown here is derived from an EMBL/GenBank/DDBJ whole genome shotgun (WGS) entry which is preliminary data.</text>
</comment>
<sequence>MENQTEQQEQCFLHQGFILKERVLGLGPQRAEKLLQTQYKLCCTSAERAGDQILLRRHFYVCPCCGARIPAYIRYFPTKGQKSPPGLSDDLIRQWIRFPQADKPVLQLNLPLTGKKILICPVCGLDGARSDDIQLVKLKGKPGCITVSGKLRKGEGCPSAWPCLSEHETEVEERAILDMENGSIRLVLQEADRILWERQLIRWECWYQKDPLLSVFFRNPFLQKFRKMFRKYYPGAIPFQDAELHLEQILYLTRYIGYSRSFYLTVQTLLQPLSDIVMEGLDLPTVSGGMHRKEKLPGIIQTLEVSGYQPINQLLQSRPEFLLFLGEIEQLERLFEDSNYLYMLMKSPLSIWVLYYLHFYGRIWEVLRQLKTQYDSEWIYHQLTDLSSLECMVELSAMEPAMYRKMIQGQRGAWRASPLILQRRIPEMHAGQFFAPELVGEYLFASMMTAWEFSKAERDGVECLRLFQNMDYGYTYVGIWKCGTCRAVLEIQDYTVCRIEPSINTDIHKSRLFQAVQEWCSQMWYDILGD</sequence>
<name>A0ABS2GLS3_9FIRM</name>
<evidence type="ECO:0000313" key="2">
    <source>
        <dbReference type="Proteomes" id="UP000724149"/>
    </source>
</evidence>
<evidence type="ECO:0000313" key="1">
    <source>
        <dbReference type="EMBL" id="MBM6923430.1"/>
    </source>
</evidence>
<organism evidence="1 2">
    <name type="scientific">Hydrogenoanaerobacterium saccharovorans</name>
    <dbReference type="NCBI Taxonomy" id="474960"/>
    <lineage>
        <taxon>Bacteria</taxon>
        <taxon>Bacillati</taxon>
        <taxon>Bacillota</taxon>
        <taxon>Clostridia</taxon>
        <taxon>Eubacteriales</taxon>
        <taxon>Oscillospiraceae</taxon>
        <taxon>Hydrogenoanaerobacterium</taxon>
    </lineage>
</organism>
<accession>A0ABS2GLS3</accession>
<dbReference type="Proteomes" id="UP000724149">
    <property type="component" value="Unassembled WGS sequence"/>
</dbReference>
<evidence type="ECO:0008006" key="3">
    <source>
        <dbReference type="Google" id="ProtNLM"/>
    </source>
</evidence>
<protein>
    <recommendedName>
        <fullName evidence="3">PcfJ-like protein</fullName>
    </recommendedName>
</protein>
<dbReference type="RefSeq" id="WP_204720843.1">
    <property type="nucleotide sequence ID" value="NZ_JACSNR010000006.1"/>
</dbReference>
<keyword evidence="2" id="KW-1185">Reference proteome</keyword>
<dbReference type="EMBL" id="JACSNR010000006">
    <property type="protein sequence ID" value="MBM6923430.1"/>
    <property type="molecule type" value="Genomic_DNA"/>
</dbReference>
<reference evidence="1 2" key="1">
    <citation type="journal article" date="2021" name="Sci. Rep.">
        <title>The distribution of antibiotic resistance genes in chicken gut microbiota commensals.</title>
        <authorList>
            <person name="Juricova H."/>
            <person name="Matiasovicova J."/>
            <person name="Kubasova T."/>
            <person name="Cejkova D."/>
            <person name="Rychlik I."/>
        </authorList>
    </citation>
    <scope>NUCLEOTIDE SEQUENCE [LARGE SCALE GENOMIC DNA]</scope>
    <source>
        <strain evidence="1 2">An564</strain>
    </source>
</reference>